<feature type="active site" description="Glycyl thioester intermediate" evidence="2">
    <location>
        <position position="172"/>
    </location>
</feature>
<comment type="caution">
    <text evidence="4">The sequence shown here is derived from an EMBL/GenBank/DDBJ whole genome shotgun (WGS) entry which is preliminary data.</text>
</comment>
<name>A0ABR2GY29_9EUKA</name>
<feature type="domain" description="HECT" evidence="3">
    <location>
        <begin position="1"/>
        <end position="195"/>
    </location>
</feature>
<evidence type="ECO:0000259" key="3">
    <source>
        <dbReference type="PROSITE" id="PS50237"/>
    </source>
</evidence>
<dbReference type="InterPro" id="IPR042469">
    <property type="entry name" value="HECTD3"/>
</dbReference>
<dbReference type="PANTHER" id="PTHR46654:SF1">
    <property type="entry name" value="E3 UBIQUITIN-PROTEIN LIGASE HECTD3"/>
    <property type="match status" value="1"/>
</dbReference>
<dbReference type="PROSITE" id="PS50237">
    <property type="entry name" value="HECT"/>
    <property type="match status" value="1"/>
</dbReference>
<dbReference type="InterPro" id="IPR000569">
    <property type="entry name" value="HECT_dom"/>
</dbReference>
<dbReference type="EMBL" id="JAPFFF010000056">
    <property type="protein sequence ID" value="KAK8838247.1"/>
    <property type="molecule type" value="Genomic_DNA"/>
</dbReference>
<keyword evidence="5" id="KW-1185">Reference proteome</keyword>
<evidence type="ECO:0000313" key="4">
    <source>
        <dbReference type="EMBL" id="KAK8838247.1"/>
    </source>
</evidence>
<evidence type="ECO:0000256" key="1">
    <source>
        <dbReference type="ARBA" id="ARBA00022786"/>
    </source>
</evidence>
<sequence length="215" mass="24704">MTDSFGNQVDLVPSGSKKKVTSENLSQFIDLAKNFRIHEFDNELYQLKKYFDIVMTKNEITSILRPNELKHFVCGEPDCPVEQMKNLVSVNVLPSNSHVSDFNEYSAKMTNMFWNVIESFSVEERIGFIRFTSGSNGLPAVGLNWQSNLKVNILSKEETQRVKKILPEAQTCFSTVKIFYFENEEQLAKVMRTAILHRGLITDEHEIPEGIENFI</sequence>
<dbReference type="Proteomes" id="UP001470230">
    <property type="component" value="Unassembled WGS sequence"/>
</dbReference>
<keyword evidence="1 2" id="KW-0833">Ubl conjugation pathway</keyword>
<dbReference type="Gene3D" id="3.30.2410.10">
    <property type="entry name" value="Hect, E3 ligase catalytic domain"/>
    <property type="match status" value="1"/>
</dbReference>
<dbReference type="SUPFAM" id="SSF56204">
    <property type="entry name" value="Hect, E3 ligase catalytic domain"/>
    <property type="match status" value="1"/>
</dbReference>
<reference evidence="4 5" key="1">
    <citation type="submission" date="2024-04" db="EMBL/GenBank/DDBJ databases">
        <title>Tritrichomonas musculus Genome.</title>
        <authorList>
            <person name="Alves-Ferreira E."/>
            <person name="Grigg M."/>
            <person name="Lorenzi H."/>
            <person name="Galac M."/>
        </authorList>
    </citation>
    <scope>NUCLEOTIDE SEQUENCE [LARGE SCALE GENOMIC DNA]</scope>
    <source>
        <strain evidence="4 5">EAF2021</strain>
    </source>
</reference>
<evidence type="ECO:0000313" key="5">
    <source>
        <dbReference type="Proteomes" id="UP001470230"/>
    </source>
</evidence>
<proteinExistence type="predicted"/>
<dbReference type="Pfam" id="PF00632">
    <property type="entry name" value="HECT"/>
    <property type="match status" value="1"/>
</dbReference>
<protein>
    <recommendedName>
        <fullName evidence="3">HECT domain-containing protein</fullName>
    </recommendedName>
</protein>
<organism evidence="4 5">
    <name type="scientific">Tritrichomonas musculus</name>
    <dbReference type="NCBI Taxonomy" id="1915356"/>
    <lineage>
        <taxon>Eukaryota</taxon>
        <taxon>Metamonada</taxon>
        <taxon>Parabasalia</taxon>
        <taxon>Tritrichomonadida</taxon>
        <taxon>Tritrichomonadidae</taxon>
        <taxon>Tritrichomonas</taxon>
    </lineage>
</organism>
<dbReference type="PANTHER" id="PTHR46654">
    <property type="entry name" value="E3 UBIQUITIN-PROTEIN LIGASE HECTD3"/>
    <property type="match status" value="1"/>
</dbReference>
<gene>
    <name evidence="4" type="ORF">M9Y10_035667</name>
</gene>
<dbReference type="InterPro" id="IPR035983">
    <property type="entry name" value="Hect_E3_ubiquitin_ligase"/>
</dbReference>
<evidence type="ECO:0000256" key="2">
    <source>
        <dbReference type="PROSITE-ProRule" id="PRU00104"/>
    </source>
</evidence>
<accession>A0ABR2GY29</accession>